<feature type="transmembrane region" description="Helical" evidence="1">
    <location>
        <begin position="43"/>
        <end position="62"/>
    </location>
</feature>
<dbReference type="PANTHER" id="PTHR22911:SF79">
    <property type="entry name" value="MOBA-LIKE NTP TRANSFERASE DOMAIN-CONTAINING PROTEIN"/>
    <property type="match status" value="1"/>
</dbReference>
<name>O59388_PYRHO</name>
<dbReference type="InterPro" id="IPR037185">
    <property type="entry name" value="EmrE-like"/>
</dbReference>
<dbReference type="EMBL" id="BA000001">
    <property type="protein sequence ID" value="BAA30843.1"/>
    <property type="molecule type" value="Genomic_DNA"/>
</dbReference>
<evidence type="ECO:0000259" key="2">
    <source>
        <dbReference type="Pfam" id="PF00892"/>
    </source>
</evidence>
<dbReference type="GO" id="GO:0016020">
    <property type="term" value="C:membrane"/>
    <property type="evidence" value="ECO:0007669"/>
    <property type="project" value="InterPro"/>
</dbReference>
<accession>O59388</accession>
<keyword evidence="1" id="KW-0812">Transmembrane</keyword>
<dbReference type="PANTHER" id="PTHR22911">
    <property type="entry name" value="ACYL-MALONYL CONDENSING ENZYME-RELATED"/>
    <property type="match status" value="1"/>
</dbReference>
<dbReference type="SUPFAM" id="SSF103481">
    <property type="entry name" value="Multidrug resistance efflux transporter EmrE"/>
    <property type="match status" value="2"/>
</dbReference>
<feature type="transmembrane region" description="Helical" evidence="1">
    <location>
        <begin position="68"/>
        <end position="89"/>
    </location>
</feature>
<evidence type="ECO:0000313" key="3">
    <source>
        <dbReference type="EMBL" id="BAA30843.1"/>
    </source>
</evidence>
<protein>
    <recommendedName>
        <fullName evidence="2">EamA domain-containing protein</fullName>
    </recommendedName>
</protein>
<feature type="transmembrane region" description="Helical" evidence="1">
    <location>
        <begin position="126"/>
        <end position="144"/>
    </location>
</feature>
<keyword evidence="4" id="KW-1185">Reference proteome</keyword>
<feature type="transmembrane region" description="Helical" evidence="1">
    <location>
        <begin position="156"/>
        <end position="178"/>
    </location>
</feature>
<dbReference type="EnsemblBacteria" id="BAA30843">
    <property type="protein sequence ID" value="BAA30843"/>
    <property type="gene ID" value="BAA30843"/>
</dbReference>
<dbReference type="Pfam" id="PF00892">
    <property type="entry name" value="EamA"/>
    <property type="match status" value="2"/>
</dbReference>
<feature type="transmembrane region" description="Helical" evidence="1">
    <location>
        <begin position="184"/>
        <end position="202"/>
    </location>
</feature>
<dbReference type="KEGG" id="pho:PH1729"/>
<sequence length="292" mass="31806">MEVYSMNFALGVILAFSAAFTWALTSVLSKVSMRRVSPLTLNFLRLVIASGFYLPLIIYLNLIPSKGIMWWVIVVFSGIIGFMIGDWLFLEGMKLLGVSRANMLTTLHPIITMVLAHYLLGRPLNAYLFLGAGLIILAVLLLLSEKSESGGINARGVLLVVVAELLWTIAILITDWLVSNEPPVLIAALRISSGILGGLPFLPKMWREIRKLRLGDMGLVFVISLLGTIVGQYLFIKSISLVSSTVATPVTESTPIMASLLAVVFLREKITSKLVASMMLSFIGILIIGVLG</sequence>
<proteinExistence type="predicted"/>
<reference evidence="3 4" key="1">
    <citation type="journal article" date="1998" name="DNA Res.">
        <title>Complete sequence and gene organization of the genome of a hyper-thermophilic archaebacterium, Pyrococcus horikoshii OT3.</title>
        <authorList>
            <person name="Kawarabayasi Y."/>
            <person name="Sawada M."/>
            <person name="Horikawa H."/>
            <person name="Haikawa Y."/>
            <person name="Hino Y."/>
            <person name="Yamamoto S."/>
            <person name="Sekine M."/>
            <person name="Baba S."/>
            <person name="Kosugi H."/>
            <person name="Hosoyama A."/>
            <person name="Nagai Y."/>
            <person name="Sakai M."/>
            <person name="Ogura K."/>
            <person name="Otuka R."/>
            <person name="Nakazawa H."/>
            <person name="Takamiya M."/>
            <person name="Ohfuku Y."/>
            <person name="Funahashi T."/>
            <person name="Tanaka T."/>
            <person name="Kudoh Y."/>
            <person name="Yamazaki J."/>
            <person name="Kushida N."/>
            <person name="Oguchi A."/>
            <person name="Aoki K."/>
            <person name="Nakamura Y."/>
            <person name="Robb T.F."/>
            <person name="Horikoshi K."/>
            <person name="Masuchi Y."/>
            <person name="Shizuya H."/>
            <person name="Kikuchi H."/>
        </authorList>
    </citation>
    <scope>NUCLEOTIDE SEQUENCE [LARGE SCALE GENOMIC DNA]</scope>
    <source>
        <strain evidence="4">ATCC 700860 / DSM 12428 / JCM 9974 / NBRC 100139 / OT-3</strain>
    </source>
</reference>
<dbReference type="eggNOG" id="arCOG00272">
    <property type="taxonomic scope" value="Archaea"/>
</dbReference>
<feature type="transmembrane region" description="Helical" evidence="1">
    <location>
        <begin position="101"/>
        <end position="120"/>
    </location>
</feature>
<dbReference type="AlphaFoldDB" id="O59388"/>
<organism evidence="3 4">
    <name type="scientific">Pyrococcus horikoshii (strain ATCC 700860 / DSM 12428 / JCM 9974 / NBRC 100139 / OT-3)</name>
    <dbReference type="NCBI Taxonomy" id="70601"/>
    <lineage>
        <taxon>Archaea</taxon>
        <taxon>Methanobacteriati</taxon>
        <taxon>Methanobacteriota</taxon>
        <taxon>Thermococci</taxon>
        <taxon>Thermococcales</taxon>
        <taxon>Thermococcaceae</taxon>
        <taxon>Pyrococcus</taxon>
    </lineage>
</organism>
<feature type="transmembrane region" description="Helical" evidence="1">
    <location>
        <begin position="241"/>
        <end position="266"/>
    </location>
</feature>
<feature type="transmembrane region" description="Helical" evidence="1">
    <location>
        <begin position="214"/>
        <end position="235"/>
    </location>
</feature>
<feature type="transmembrane region" description="Helical" evidence="1">
    <location>
        <begin position="6"/>
        <end position="31"/>
    </location>
</feature>
<feature type="domain" description="EamA" evidence="2">
    <location>
        <begin position="10"/>
        <end position="143"/>
    </location>
</feature>
<evidence type="ECO:0000256" key="1">
    <source>
        <dbReference type="SAM" id="Phobius"/>
    </source>
</evidence>
<keyword evidence="1" id="KW-0472">Membrane</keyword>
<dbReference type="PIR" id="D71181">
    <property type="entry name" value="D71181"/>
</dbReference>
<feature type="transmembrane region" description="Helical" evidence="1">
    <location>
        <begin position="273"/>
        <end position="291"/>
    </location>
</feature>
<dbReference type="InterPro" id="IPR000620">
    <property type="entry name" value="EamA_dom"/>
</dbReference>
<evidence type="ECO:0000313" key="4">
    <source>
        <dbReference type="Proteomes" id="UP000000752"/>
    </source>
</evidence>
<gene>
    <name evidence="3" type="ordered locus">PH1729</name>
</gene>
<feature type="domain" description="EamA" evidence="2">
    <location>
        <begin position="155"/>
        <end position="288"/>
    </location>
</feature>
<dbReference type="Proteomes" id="UP000000752">
    <property type="component" value="Chromosome"/>
</dbReference>
<keyword evidence="1" id="KW-1133">Transmembrane helix</keyword>